<gene>
    <name evidence="1" type="ORF">QE152_g9238</name>
</gene>
<dbReference type="EMBL" id="JASPKY010000078">
    <property type="protein sequence ID" value="KAK9739188.1"/>
    <property type="molecule type" value="Genomic_DNA"/>
</dbReference>
<protein>
    <submittedName>
        <fullName evidence="1">Uncharacterized protein</fullName>
    </submittedName>
</protein>
<keyword evidence="2" id="KW-1185">Reference proteome</keyword>
<name>A0AAW1LZV2_POPJA</name>
<accession>A0AAW1LZV2</accession>
<sequence length="113" mass="13230">MHVRTSQYDVVSVVYRCEIFIMAHKRALLNEELFAILMNDSEEEDERELTIEKTFSDGSEEVEDVIEENEIHFDGDNILSSVENDNSEKIIRESYGSCWSYLEIAYLLNQVKQ</sequence>
<organism evidence="1 2">
    <name type="scientific">Popillia japonica</name>
    <name type="common">Japanese beetle</name>
    <dbReference type="NCBI Taxonomy" id="7064"/>
    <lineage>
        <taxon>Eukaryota</taxon>
        <taxon>Metazoa</taxon>
        <taxon>Ecdysozoa</taxon>
        <taxon>Arthropoda</taxon>
        <taxon>Hexapoda</taxon>
        <taxon>Insecta</taxon>
        <taxon>Pterygota</taxon>
        <taxon>Neoptera</taxon>
        <taxon>Endopterygota</taxon>
        <taxon>Coleoptera</taxon>
        <taxon>Polyphaga</taxon>
        <taxon>Scarabaeiformia</taxon>
        <taxon>Scarabaeidae</taxon>
        <taxon>Rutelinae</taxon>
        <taxon>Popillia</taxon>
    </lineage>
</organism>
<dbReference type="Proteomes" id="UP001458880">
    <property type="component" value="Unassembled WGS sequence"/>
</dbReference>
<dbReference type="AlphaFoldDB" id="A0AAW1LZV2"/>
<proteinExistence type="predicted"/>
<evidence type="ECO:0000313" key="2">
    <source>
        <dbReference type="Proteomes" id="UP001458880"/>
    </source>
</evidence>
<comment type="caution">
    <text evidence="1">The sequence shown here is derived from an EMBL/GenBank/DDBJ whole genome shotgun (WGS) entry which is preliminary data.</text>
</comment>
<reference evidence="1 2" key="1">
    <citation type="journal article" date="2024" name="BMC Genomics">
        <title>De novo assembly and annotation of Popillia japonica's genome with initial clues to its potential as an invasive pest.</title>
        <authorList>
            <person name="Cucini C."/>
            <person name="Boschi S."/>
            <person name="Funari R."/>
            <person name="Cardaioli E."/>
            <person name="Iannotti N."/>
            <person name="Marturano G."/>
            <person name="Paoli F."/>
            <person name="Bruttini M."/>
            <person name="Carapelli A."/>
            <person name="Frati F."/>
            <person name="Nardi F."/>
        </authorList>
    </citation>
    <scope>NUCLEOTIDE SEQUENCE [LARGE SCALE GENOMIC DNA]</scope>
    <source>
        <strain evidence="1">DMR45628</strain>
    </source>
</reference>
<evidence type="ECO:0000313" key="1">
    <source>
        <dbReference type="EMBL" id="KAK9739188.1"/>
    </source>
</evidence>